<dbReference type="InterPro" id="IPR013233">
    <property type="entry name" value="PIG-X/PBN1"/>
</dbReference>
<dbReference type="EMBL" id="KN824290">
    <property type="protein sequence ID" value="KIM29055.1"/>
    <property type="molecule type" value="Genomic_DNA"/>
</dbReference>
<evidence type="ECO:0000256" key="5">
    <source>
        <dbReference type="ARBA" id="ARBA00022692"/>
    </source>
</evidence>
<dbReference type="GO" id="GO:0006506">
    <property type="term" value="P:GPI anchor biosynthetic process"/>
    <property type="evidence" value="ECO:0007669"/>
    <property type="project" value="UniProtKB-UniPathway"/>
</dbReference>
<reference evidence="11 12" key="1">
    <citation type="submission" date="2014-04" db="EMBL/GenBank/DDBJ databases">
        <authorList>
            <consortium name="DOE Joint Genome Institute"/>
            <person name="Kuo A."/>
            <person name="Zuccaro A."/>
            <person name="Kohler A."/>
            <person name="Nagy L.G."/>
            <person name="Floudas D."/>
            <person name="Copeland A."/>
            <person name="Barry K.W."/>
            <person name="Cichocki N."/>
            <person name="Veneault-Fourrey C."/>
            <person name="LaButti K."/>
            <person name="Lindquist E.A."/>
            <person name="Lipzen A."/>
            <person name="Lundell T."/>
            <person name="Morin E."/>
            <person name="Murat C."/>
            <person name="Sun H."/>
            <person name="Tunlid A."/>
            <person name="Henrissat B."/>
            <person name="Grigoriev I.V."/>
            <person name="Hibbett D.S."/>
            <person name="Martin F."/>
            <person name="Nordberg H.P."/>
            <person name="Cantor M.N."/>
            <person name="Hua S.X."/>
        </authorList>
    </citation>
    <scope>NUCLEOTIDE SEQUENCE [LARGE SCALE GENOMIC DNA]</scope>
    <source>
        <strain evidence="11 12">MAFF 305830</strain>
    </source>
</reference>
<dbReference type="PANTHER" id="PTHR28650:SF1">
    <property type="entry name" value="PHOSPHATIDYLINOSITOL-GLYCAN BIOSYNTHESIS CLASS X PROTEIN"/>
    <property type="match status" value="1"/>
</dbReference>
<dbReference type="Pfam" id="PF08320">
    <property type="entry name" value="PIG-X"/>
    <property type="match status" value="1"/>
</dbReference>
<dbReference type="AlphaFoldDB" id="A0A0C3AX03"/>
<name>A0A0C3AX03_SERVB</name>
<evidence type="ECO:0000256" key="8">
    <source>
        <dbReference type="ARBA" id="ARBA00023136"/>
    </source>
</evidence>
<keyword evidence="7 10" id="KW-1133">Transmembrane helix</keyword>
<evidence type="ECO:0000256" key="2">
    <source>
        <dbReference type="ARBA" id="ARBA00004687"/>
    </source>
</evidence>
<reference evidence="12" key="2">
    <citation type="submission" date="2015-01" db="EMBL/GenBank/DDBJ databases">
        <title>Evolutionary Origins and Diversification of the Mycorrhizal Mutualists.</title>
        <authorList>
            <consortium name="DOE Joint Genome Institute"/>
            <consortium name="Mycorrhizal Genomics Consortium"/>
            <person name="Kohler A."/>
            <person name="Kuo A."/>
            <person name="Nagy L.G."/>
            <person name="Floudas D."/>
            <person name="Copeland A."/>
            <person name="Barry K.W."/>
            <person name="Cichocki N."/>
            <person name="Veneault-Fourrey C."/>
            <person name="LaButti K."/>
            <person name="Lindquist E.A."/>
            <person name="Lipzen A."/>
            <person name="Lundell T."/>
            <person name="Morin E."/>
            <person name="Murat C."/>
            <person name="Riley R."/>
            <person name="Ohm R."/>
            <person name="Sun H."/>
            <person name="Tunlid A."/>
            <person name="Henrissat B."/>
            <person name="Grigoriev I.V."/>
            <person name="Hibbett D.S."/>
            <person name="Martin F."/>
        </authorList>
    </citation>
    <scope>NUCLEOTIDE SEQUENCE [LARGE SCALE GENOMIC DNA]</scope>
    <source>
        <strain evidence="12">MAFF 305830</strain>
    </source>
</reference>
<evidence type="ECO:0000256" key="9">
    <source>
        <dbReference type="ARBA" id="ARBA00023180"/>
    </source>
</evidence>
<keyword evidence="8 10" id="KW-0472">Membrane</keyword>
<feature type="transmembrane region" description="Helical" evidence="10">
    <location>
        <begin position="183"/>
        <end position="204"/>
    </location>
</feature>
<keyword evidence="6 10" id="KW-0256">Endoplasmic reticulum</keyword>
<gene>
    <name evidence="11" type="ORF">M408DRAFT_16058</name>
</gene>
<dbReference type="UniPathway" id="UPA00196"/>
<dbReference type="GO" id="GO:0005789">
    <property type="term" value="C:endoplasmic reticulum membrane"/>
    <property type="evidence" value="ECO:0007669"/>
    <property type="project" value="UniProtKB-SubCell"/>
</dbReference>
<dbReference type="SMART" id="SM00780">
    <property type="entry name" value="PIG-X"/>
    <property type="match status" value="1"/>
</dbReference>
<evidence type="ECO:0000256" key="6">
    <source>
        <dbReference type="ARBA" id="ARBA00022824"/>
    </source>
</evidence>
<dbReference type="STRING" id="933852.A0A0C3AX03"/>
<evidence type="ECO:0000256" key="10">
    <source>
        <dbReference type="RuleBase" id="RU366056"/>
    </source>
</evidence>
<comment type="pathway">
    <text evidence="2 10">Glycolipid biosynthesis; glycosylphosphatidylinositol-anchor biosynthesis.</text>
</comment>
<dbReference type="HOGENOM" id="CLU_100668_0_0_1"/>
<evidence type="ECO:0000256" key="3">
    <source>
        <dbReference type="ARBA" id="ARBA00010345"/>
    </source>
</evidence>
<keyword evidence="5 10" id="KW-0812">Transmembrane</keyword>
<dbReference type="OrthoDB" id="5546453at2759"/>
<organism evidence="11 12">
    <name type="scientific">Serendipita vermifera MAFF 305830</name>
    <dbReference type="NCBI Taxonomy" id="933852"/>
    <lineage>
        <taxon>Eukaryota</taxon>
        <taxon>Fungi</taxon>
        <taxon>Dikarya</taxon>
        <taxon>Basidiomycota</taxon>
        <taxon>Agaricomycotina</taxon>
        <taxon>Agaricomycetes</taxon>
        <taxon>Sebacinales</taxon>
        <taxon>Serendipitaceae</taxon>
        <taxon>Serendipita</taxon>
    </lineage>
</organism>
<keyword evidence="4 10" id="KW-0337">GPI-anchor biosynthesis</keyword>
<dbReference type="InterPro" id="IPR040039">
    <property type="entry name" value="PIGX"/>
</dbReference>
<accession>A0A0C3AX03</accession>
<evidence type="ECO:0000313" key="11">
    <source>
        <dbReference type="EMBL" id="KIM29055.1"/>
    </source>
</evidence>
<dbReference type="Proteomes" id="UP000054097">
    <property type="component" value="Unassembled WGS sequence"/>
</dbReference>
<sequence length="215" mass="23849">MQLLASTVTPRQGFHFTISDHVPPITPTGDCSFHILRRFPRDVFVDPYELEQRALDKVGPQFKVWGETDLELPVSAVSEGSLVLLGPVKSGSQVDLPIHARYPLPSWNTSHISVRLDTARLLTVCKSDQDNTKKAEKVDALFAPYDSPFDLTKVDIGLRPLRGQLSINIPTGNQSHLSYIEPLTILAVFCAVAYMGFAFWKASLSFGKNPKAKKD</sequence>
<evidence type="ECO:0000256" key="1">
    <source>
        <dbReference type="ARBA" id="ARBA00004389"/>
    </source>
</evidence>
<evidence type="ECO:0000256" key="4">
    <source>
        <dbReference type="ARBA" id="ARBA00022502"/>
    </source>
</evidence>
<comment type="subcellular location">
    <subcellularLocation>
        <location evidence="1 10">Endoplasmic reticulum membrane</location>
        <topology evidence="1 10">Single-pass membrane protein</topology>
    </subcellularLocation>
</comment>
<protein>
    <recommendedName>
        <fullName evidence="10">Protein PBN1</fullName>
    </recommendedName>
</protein>
<comment type="similarity">
    <text evidence="3 10">Belongs to the PIGX family.</text>
</comment>
<dbReference type="PANTHER" id="PTHR28650">
    <property type="entry name" value="PHOSPHATIDYLINOSITOL-GLYCAN BIOSYNTHESIS CLASS X PROTEIN"/>
    <property type="match status" value="1"/>
</dbReference>
<proteinExistence type="inferred from homology"/>
<keyword evidence="9" id="KW-0325">Glycoprotein</keyword>
<comment type="function">
    <text evidence="10">Required for proper folding and/or the stability of a subset of proteins in the endoplasmic reticulum. Component of glycosylphosphatidylinositol-mannosyltransferase 1 which transfers the first of the 4 mannoses in the GPI-anchor precursors during GPI-anchor biosynthesis. Probably acts by stabilizing the mannosyltransferase GPI14.</text>
</comment>
<evidence type="ECO:0000256" key="7">
    <source>
        <dbReference type="ARBA" id="ARBA00022989"/>
    </source>
</evidence>
<evidence type="ECO:0000313" key="12">
    <source>
        <dbReference type="Proteomes" id="UP000054097"/>
    </source>
</evidence>
<keyword evidence="12" id="KW-1185">Reference proteome</keyword>